<accession>A0ABX0QDF0</accession>
<name>A0ABX0QDF0_9BACT</name>
<reference evidence="3" key="2">
    <citation type="submission" date="2023-07" db="EMBL/GenBank/DDBJ databases">
        <authorList>
            <person name="Jung D.-H."/>
        </authorList>
    </citation>
    <scope>NUCLEOTIDE SEQUENCE [LARGE SCALE GENOMIC DNA]</scope>
    <source>
        <strain evidence="3">JA-25</strain>
    </source>
</reference>
<keyword evidence="3" id="KW-1185">Reference proteome</keyword>
<feature type="transmembrane region" description="Helical" evidence="1">
    <location>
        <begin position="12"/>
        <end position="36"/>
    </location>
</feature>
<sequence length="146" mass="16783">METKDDPQKIVFTWKMALISFSLLIALIPTLVAGFLRNKERKAIRQNPALTTGTVTRFERGSNGKRRWYNSYADYRAQDRVYSCVGHATISLTKHQRDSLIGVRLPVIYEKDNPKNAHLLSGVRAFNRFNLDLPDSLSWTTSYFTN</sequence>
<dbReference type="EMBL" id="WAEL01000001">
    <property type="protein sequence ID" value="NID09276.1"/>
    <property type="molecule type" value="Genomic_DNA"/>
</dbReference>
<keyword evidence="1" id="KW-0472">Membrane</keyword>
<proteinExistence type="predicted"/>
<comment type="caution">
    <text evidence="2">The sequence shown here is derived from an EMBL/GenBank/DDBJ whole genome shotgun (WGS) entry which is preliminary data.</text>
</comment>
<gene>
    <name evidence="2" type="ORF">F7231_03765</name>
</gene>
<protein>
    <submittedName>
        <fullName evidence="2">Uncharacterized protein</fullName>
    </submittedName>
</protein>
<dbReference type="Proteomes" id="UP000606008">
    <property type="component" value="Unassembled WGS sequence"/>
</dbReference>
<evidence type="ECO:0000313" key="3">
    <source>
        <dbReference type="Proteomes" id="UP000606008"/>
    </source>
</evidence>
<evidence type="ECO:0000256" key="1">
    <source>
        <dbReference type="SAM" id="Phobius"/>
    </source>
</evidence>
<organism evidence="2 3">
    <name type="scientific">Fibrivirga algicola</name>
    <dbReference type="NCBI Taxonomy" id="2950420"/>
    <lineage>
        <taxon>Bacteria</taxon>
        <taxon>Pseudomonadati</taxon>
        <taxon>Bacteroidota</taxon>
        <taxon>Cytophagia</taxon>
        <taxon>Cytophagales</taxon>
        <taxon>Spirosomataceae</taxon>
        <taxon>Fibrivirga</taxon>
    </lineage>
</organism>
<evidence type="ECO:0000313" key="2">
    <source>
        <dbReference type="EMBL" id="NID09276.1"/>
    </source>
</evidence>
<reference evidence="3" key="1">
    <citation type="submission" date="2019-09" db="EMBL/GenBank/DDBJ databases">
        <authorList>
            <person name="Jung D.-H."/>
        </authorList>
    </citation>
    <scope>NUCLEOTIDE SEQUENCE [LARGE SCALE GENOMIC DNA]</scope>
    <source>
        <strain evidence="3">JA-25</strain>
    </source>
</reference>
<dbReference type="RefSeq" id="WP_166690930.1">
    <property type="nucleotide sequence ID" value="NZ_WAEL01000001.1"/>
</dbReference>
<keyword evidence="1" id="KW-0812">Transmembrane</keyword>
<keyword evidence="1" id="KW-1133">Transmembrane helix</keyword>